<evidence type="ECO:0000313" key="14">
    <source>
        <dbReference type="EMBL" id="MFD1232696.1"/>
    </source>
</evidence>
<keyword evidence="7" id="KW-0862">Zinc</keyword>
<dbReference type="InterPro" id="IPR008915">
    <property type="entry name" value="Peptidase_M50"/>
</dbReference>
<dbReference type="EMBL" id="JBHTMB010000030">
    <property type="protein sequence ID" value="MFD1232696.1"/>
    <property type="molecule type" value="Genomic_DNA"/>
</dbReference>
<feature type="transmembrane region" description="Helical" evidence="11">
    <location>
        <begin position="97"/>
        <end position="118"/>
    </location>
</feature>
<keyword evidence="10 11" id="KW-0472">Membrane</keyword>
<dbReference type="PANTHER" id="PTHR42837:SF2">
    <property type="entry name" value="MEMBRANE METALLOPROTEASE ARASP2, CHLOROPLASTIC-RELATED"/>
    <property type="match status" value="1"/>
</dbReference>
<keyword evidence="9" id="KW-0482">Metalloprotease</keyword>
<sequence length="398" mass="42527">MAFALGVVVFALGIAISIALHEAGHMVTAKAFGMRVRRYFIGFGPKIFSFRRGETEYGMKWIPAGGFCDIAGMTALDEVTEEERPRAFFRKPTWQRVVVLSAGSITHFLIAIVLIYALSLTSGLPNVSDTPVAGQISCAANQTSPSALEPCGPGVATPAADAGLRSGDTIVSVAGTPTPDWAAAVAAIQASGGPTPIVVDRDGQRLTLTMDIPKVQRLDPQTGRPREVGAIGVSQQLVFHYNALSAVPATFSYTGQMFAQVWQGLLMFPEKVPRLIDAIGGGQRDLETPVSVVGASVIGGDLAERGLWQVFVQLLVVLNLFVGVFNLLPLLPLDGGHIAVNLYERVRDWVRSRLGKVPMPPVDYTKLLPLTYVVILIGGAVSLLTLTADIVNPIRPFE</sequence>
<dbReference type="Pfam" id="PF02163">
    <property type="entry name" value="Peptidase_M50"/>
    <property type="match status" value="1"/>
</dbReference>
<evidence type="ECO:0000256" key="2">
    <source>
        <dbReference type="ARBA" id="ARBA00004141"/>
    </source>
</evidence>
<comment type="subcellular location">
    <subcellularLocation>
        <location evidence="2">Membrane</location>
        <topology evidence="2">Multi-pass membrane protein</topology>
    </subcellularLocation>
</comment>
<keyword evidence="5 11" id="KW-0812">Transmembrane</keyword>
<accession>A0ABW3VBJ3</accession>
<dbReference type="InterPro" id="IPR004387">
    <property type="entry name" value="Pept_M50_Zn"/>
</dbReference>
<keyword evidence="6" id="KW-0378">Hydrolase</keyword>
<evidence type="ECO:0000259" key="13">
    <source>
        <dbReference type="Pfam" id="PF17820"/>
    </source>
</evidence>
<proteinExistence type="inferred from homology"/>
<feature type="transmembrane region" description="Helical" evidence="11">
    <location>
        <begin position="370"/>
        <end position="391"/>
    </location>
</feature>
<name>A0ABW3VBJ3_9PSEU</name>
<dbReference type="Proteomes" id="UP001597182">
    <property type="component" value="Unassembled WGS sequence"/>
</dbReference>
<dbReference type="Gene3D" id="2.30.42.10">
    <property type="match status" value="1"/>
</dbReference>
<dbReference type="InterPro" id="IPR041489">
    <property type="entry name" value="PDZ_6"/>
</dbReference>
<evidence type="ECO:0000256" key="11">
    <source>
        <dbReference type="SAM" id="Phobius"/>
    </source>
</evidence>
<evidence type="ECO:0000256" key="7">
    <source>
        <dbReference type="ARBA" id="ARBA00022833"/>
    </source>
</evidence>
<comment type="similarity">
    <text evidence="3">Belongs to the peptidase M50B family.</text>
</comment>
<keyword evidence="8 11" id="KW-1133">Transmembrane helix</keyword>
<feature type="domain" description="Peptidase M50" evidence="12">
    <location>
        <begin position="10"/>
        <end position="348"/>
    </location>
</feature>
<evidence type="ECO:0000313" key="15">
    <source>
        <dbReference type="Proteomes" id="UP001597182"/>
    </source>
</evidence>
<evidence type="ECO:0000256" key="8">
    <source>
        <dbReference type="ARBA" id="ARBA00022989"/>
    </source>
</evidence>
<evidence type="ECO:0000256" key="9">
    <source>
        <dbReference type="ARBA" id="ARBA00023049"/>
    </source>
</evidence>
<organism evidence="14 15">
    <name type="scientific">Pseudonocardia benzenivorans</name>
    <dbReference type="NCBI Taxonomy" id="228005"/>
    <lineage>
        <taxon>Bacteria</taxon>
        <taxon>Bacillati</taxon>
        <taxon>Actinomycetota</taxon>
        <taxon>Actinomycetes</taxon>
        <taxon>Pseudonocardiales</taxon>
        <taxon>Pseudonocardiaceae</taxon>
        <taxon>Pseudonocardia</taxon>
    </lineage>
</organism>
<evidence type="ECO:0000256" key="6">
    <source>
        <dbReference type="ARBA" id="ARBA00022801"/>
    </source>
</evidence>
<dbReference type="InterPro" id="IPR036034">
    <property type="entry name" value="PDZ_sf"/>
</dbReference>
<evidence type="ECO:0000259" key="12">
    <source>
        <dbReference type="Pfam" id="PF02163"/>
    </source>
</evidence>
<protein>
    <submittedName>
        <fullName evidence="14">M50 family metallopeptidase</fullName>
    </submittedName>
</protein>
<comment type="caution">
    <text evidence="14">The sequence shown here is derived from an EMBL/GenBank/DDBJ whole genome shotgun (WGS) entry which is preliminary data.</text>
</comment>
<dbReference type="RefSeq" id="WP_013676770.1">
    <property type="nucleotide sequence ID" value="NZ_BAABKS010000007.1"/>
</dbReference>
<gene>
    <name evidence="14" type="ORF">ACFQ34_05315</name>
</gene>
<evidence type="ECO:0000256" key="5">
    <source>
        <dbReference type="ARBA" id="ARBA00022692"/>
    </source>
</evidence>
<dbReference type="Pfam" id="PF17820">
    <property type="entry name" value="PDZ_6"/>
    <property type="match status" value="1"/>
</dbReference>
<dbReference type="CDD" id="cd06163">
    <property type="entry name" value="S2P-M50_PDZ_RseP-like"/>
    <property type="match status" value="1"/>
</dbReference>
<dbReference type="SUPFAM" id="SSF50156">
    <property type="entry name" value="PDZ domain-like"/>
    <property type="match status" value="1"/>
</dbReference>
<dbReference type="PANTHER" id="PTHR42837">
    <property type="entry name" value="REGULATOR OF SIGMA-E PROTEASE RSEP"/>
    <property type="match status" value="1"/>
</dbReference>
<reference evidence="15" key="1">
    <citation type="journal article" date="2019" name="Int. J. Syst. Evol. Microbiol.">
        <title>The Global Catalogue of Microorganisms (GCM) 10K type strain sequencing project: providing services to taxonomists for standard genome sequencing and annotation.</title>
        <authorList>
            <consortium name="The Broad Institute Genomics Platform"/>
            <consortium name="The Broad Institute Genome Sequencing Center for Infectious Disease"/>
            <person name="Wu L."/>
            <person name="Ma J."/>
        </authorList>
    </citation>
    <scope>NUCLEOTIDE SEQUENCE [LARGE SCALE GENOMIC DNA]</scope>
    <source>
        <strain evidence="15">CCUG 49018</strain>
    </source>
</reference>
<comment type="cofactor">
    <cofactor evidence="1">
        <name>Zn(2+)</name>
        <dbReference type="ChEBI" id="CHEBI:29105"/>
    </cofactor>
</comment>
<evidence type="ECO:0000256" key="1">
    <source>
        <dbReference type="ARBA" id="ARBA00001947"/>
    </source>
</evidence>
<feature type="domain" description="PDZ" evidence="13">
    <location>
        <begin position="157"/>
        <end position="199"/>
    </location>
</feature>
<feature type="transmembrane region" description="Helical" evidence="11">
    <location>
        <begin position="310"/>
        <end position="331"/>
    </location>
</feature>
<keyword evidence="15" id="KW-1185">Reference proteome</keyword>
<evidence type="ECO:0000256" key="3">
    <source>
        <dbReference type="ARBA" id="ARBA00007931"/>
    </source>
</evidence>
<keyword evidence="4" id="KW-0645">Protease</keyword>
<evidence type="ECO:0000256" key="10">
    <source>
        <dbReference type="ARBA" id="ARBA00023136"/>
    </source>
</evidence>
<evidence type="ECO:0000256" key="4">
    <source>
        <dbReference type="ARBA" id="ARBA00022670"/>
    </source>
</evidence>